<sequence>MINQIYRLVSPRQFEVTYERQGLQSGLVVVRPEYLSICAADQRYYTGTRGKEALSKKLPMALIHEGIGSVVYDPNDNFKPGDQVVMIPNTPTEKDDFVAENYLRSSKFRSSGYDGFMQDYVFLDSNRIVLLSEQLKPHVTAFLELVTISVHAITRFDRLAHKRRNVFGVWGDGNLGYITSLLLKNLYPESKVCVFGKTEYKLNHFSFVDEVYQIDNIPETLKIDHAFECVGGKGSQYAINQIIDYINPEGSISILGVSEDLVELNTRMILEKGITVIGSSRSGREDFVKAVNVLTKYESIQEYLETLVGSVHEVKSIQDIIDTFEADLTSSWGKTVMHWKI</sequence>
<dbReference type="InterPro" id="IPR036291">
    <property type="entry name" value="NAD(P)-bd_dom_sf"/>
</dbReference>
<dbReference type="UniPathway" id="UPA00790"/>
<proteinExistence type="inferred from homology"/>
<dbReference type="AlphaFoldDB" id="A0A1H8N4P7"/>
<dbReference type="InterPro" id="IPR034710">
    <property type="entry name" value="TarJ"/>
</dbReference>
<feature type="domain" description="Alcohol dehydrogenase-like C-terminal" evidence="7">
    <location>
        <begin position="211"/>
        <end position="294"/>
    </location>
</feature>
<evidence type="ECO:0000256" key="1">
    <source>
        <dbReference type="ARBA" id="ARBA00001947"/>
    </source>
</evidence>
<keyword evidence="5 6" id="KW-0560">Oxidoreductase</keyword>
<evidence type="ECO:0000313" key="10">
    <source>
        <dbReference type="Proteomes" id="UP000199300"/>
    </source>
</evidence>
<keyword evidence="6" id="KW-0521">NADP</keyword>
<evidence type="ECO:0000256" key="4">
    <source>
        <dbReference type="ARBA" id="ARBA00022833"/>
    </source>
</evidence>
<dbReference type="GO" id="GO:1902012">
    <property type="term" value="P:poly(ribitol phosphate) teichoic acid biosynthetic process"/>
    <property type="evidence" value="ECO:0007669"/>
    <property type="project" value="UniProtKB-UniRule"/>
</dbReference>
<dbReference type="HAMAP" id="MF_02069">
    <property type="entry name" value="TarJ"/>
    <property type="match status" value="1"/>
</dbReference>
<evidence type="ECO:0000256" key="5">
    <source>
        <dbReference type="ARBA" id="ARBA00023002"/>
    </source>
</evidence>
<keyword evidence="10" id="KW-1185">Reference proteome</keyword>
<evidence type="ECO:0000259" key="7">
    <source>
        <dbReference type="Pfam" id="PF00107"/>
    </source>
</evidence>
<dbReference type="PANTHER" id="PTHR43350:SF19">
    <property type="entry name" value="D-GULOSIDE 3-DEHYDROGENASE"/>
    <property type="match status" value="1"/>
</dbReference>
<keyword evidence="6" id="KW-0777">Teichoic acid biosynthesis</keyword>
<organism evidence="9 10">
    <name type="scientific">Amphibacillus marinus</name>
    <dbReference type="NCBI Taxonomy" id="872970"/>
    <lineage>
        <taxon>Bacteria</taxon>
        <taxon>Bacillati</taxon>
        <taxon>Bacillota</taxon>
        <taxon>Bacilli</taxon>
        <taxon>Bacillales</taxon>
        <taxon>Bacillaceae</taxon>
        <taxon>Amphibacillus</taxon>
    </lineage>
</organism>
<dbReference type="OrthoDB" id="1700359at2"/>
<reference evidence="9 10" key="1">
    <citation type="submission" date="2016-10" db="EMBL/GenBank/DDBJ databases">
        <authorList>
            <person name="de Groot N.N."/>
        </authorList>
    </citation>
    <scope>NUCLEOTIDE SEQUENCE [LARGE SCALE GENOMIC DNA]</scope>
    <source>
        <strain evidence="9 10">CGMCC 1.10434</strain>
    </source>
</reference>
<comment type="similarity">
    <text evidence="2 6">Belongs to the zinc-containing alcohol dehydrogenase family.</text>
</comment>
<dbReference type="GO" id="GO:0050256">
    <property type="term" value="F:ribitol-5-phosphate 2-dehydrogenase [NAD(P)+] activity"/>
    <property type="evidence" value="ECO:0007669"/>
    <property type="project" value="UniProtKB-UniRule"/>
</dbReference>
<dbReference type="PANTHER" id="PTHR43350">
    <property type="entry name" value="NAD-DEPENDENT ALCOHOL DEHYDROGENASE"/>
    <property type="match status" value="1"/>
</dbReference>
<dbReference type="InterPro" id="IPR013149">
    <property type="entry name" value="ADH-like_C"/>
</dbReference>
<dbReference type="SUPFAM" id="SSF51735">
    <property type="entry name" value="NAD(P)-binding Rossmann-fold domains"/>
    <property type="match status" value="1"/>
</dbReference>
<comment type="cofactor">
    <cofactor evidence="1 6">
        <name>Zn(2+)</name>
        <dbReference type="ChEBI" id="CHEBI:29105"/>
    </cofactor>
</comment>
<dbReference type="Pfam" id="PF00107">
    <property type="entry name" value="ADH_zinc_N"/>
    <property type="match status" value="1"/>
</dbReference>
<protein>
    <recommendedName>
        <fullName evidence="6">Ribulose-5-phosphate reductase</fullName>
        <shortName evidence="6">Ribulose-5-P reductase</shortName>
        <ecNumber evidence="6">1.1.1.405</ecNumber>
    </recommendedName>
    <alternativeName>
        <fullName evidence="6">Ribitol-5-phosphate dehydrogenase</fullName>
    </alternativeName>
</protein>
<dbReference type="GO" id="GO:0008270">
    <property type="term" value="F:zinc ion binding"/>
    <property type="evidence" value="ECO:0007669"/>
    <property type="project" value="UniProtKB-UniRule"/>
</dbReference>
<dbReference type="Pfam" id="PF08240">
    <property type="entry name" value="ADH_N"/>
    <property type="match status" value="1"/>
</dbReference>
<keyword evidence="3 6" id="KW-0479">Metal-binding</keyword>
<keyword evidence="6" id="KW-0961">Cell wall biogenesis/degradation</keyword>
<dbReference type="Gene3D" id="3.40.50.720">
    <property type="entry name" value="NAD(P)-binding Rossmann-like Domain"/>
    <property type="match status" value="1"/>
</dbReference>
<dbReference type="EMBL" id="FODJ01000005">
    <property type="protein sequence ID" value="SEO24496.1"/>
    <property type="molecule type" value="Genomic_DNA"/>
</dbReference>
<dbReference type="InterPro" id="IPR013154">
    <property type="entry name" value="ADH-like_N"/>
</dbReference>
<dbReference type="Gene3D" id="3.90.180.10">
    <property type="entry name" value="Medium-chain alcohol dehydrogenases, catalytic domain"/>
    <property type="match status" value="1"/>
</dbReference>
<gene>
    <name evidence="6" type="primary">tarJ</name>
    <name evidence="9" type="ORF">SAMN04488134_105120</name>
</gene>
<feature type="binding site" evidence="6">
    <location>
        <position position="64"/>
    </location>
    <ligand>
        <name>Zn(2+)</name>
        <dbReference type="ChEBI" id="CHEBI:29105"/>
        <note>catalytic</note>
    </ligand>
</feature>
<dbReference type="RefSeq" id="WP_091496966.1">
    <property type="nucleotide sequence ID" value="NZ_FODJ01000005.1"/>
</dbReference>
<dbReference type="STRING" id="872970.SAMN04488134_105120"/>
<name>A0A1H8N4P7_9BACI</name>
<feature type="binding site" evidence="6">
    <location>
        <position position="65"/>
    </location>
    <ligand>
        <name>Zn(2+)</name>
        <dbReference type="ChEBI" id="CHEBI:29105"/>
        <note>catalytic</note>
    </ligand>
</feature>
<feature type="domain" description="Alcohol dehydrogenase-like N-terminal" evidence="8">
    <location>
        <begin position="25"/>
        <end position="131"/>
    </location>
</feature>
<comment type="function">
    <text evidence="6">Catalyzes the NADPH dependent reduction of D-ribulose 5-phosphate to D-ribitol 5-phosphate.</text>
</comment>
<evidence type="ECO:0000256" key="2">
    <source>
        <dbReference type="ARBA" id="ARBA00008072"/>
    </source>
</evidence>
<feature type="binding site" evidence="6">
    <location>
        <position position="144"/>
    </location>
    <ligand>
        <name>Zn(2+)</name>
        <dbReference type="ChEBI" id="CHEBI:29105"/>
        <note>catalytic</note>
    </ligand>
</feature>
<dbReference type="Proteomes" id="UP000199300">
    <property type="component" value="Unassembled WGS sequence"/>
</dbReference>
<keyword evidence="4 6" id="KW-0862">Zinc</keyword>
<dbReference type="CDD" id="cd08237">
    <property type="entry name" value="ribitol-5-phosphate_DH"/>
    <property type="match status" value="1"/>
</dbReference>
<comment type="catalytic activity">
    <reaction evidence="6">
        <text>D-ribitol 5-phosphate + NADP(+) = D-ribulose 5-phosphate + NADPH + H(+)</text>
        <dbReference type="Rhea" id="RHEA:19921"/>
        <dbReference type="ChEBI" id="CHEBI:15378"/>
        <dbReference type="ChEBI" id="CHEBI:57695"/>
        <dbReference type="ChEBI" id="CHEBI:57783"/>
        <dbReference type="ChEBI" id="CHEBI:58121"/>
        <dbReference type="ChEBI" id="CHEBI:58349"/>
        <dbReference type="EC" id="1.1.1.405"/>
    </reaction>
</comment>
<dbReference type="InterPro" id="IPR011032">
    <property type="entry name" value="GroES-like_sf"/>
</dbReference>
<comment type="pathway">
    <text evidence="6">Cell wall biogenesis; poly(ribitol phosphate) teichoic acid biosynthesis.</text>
</comment>
<feature type="binding site" evidence="6">
    <location>
        <position position="38"/>
    </location>
    <ligand>
        <name>Zn(2+)</name>
        <dbReference type="ChEBI" id="CHEBI:29105"/>
        <note>catalytic</note>
    </ligand>
</feature>
<evidence type="ECO:0000259" key="8">
    <source>
        <dbReference type="Pfam" id="PF08240"/>
    </source>
</evidence>
<dbReference type="GO" id="GO:0071555">
    <property type="term" value="P:cell wall organization"/>
    <property type="evidence" value="ECO:0007669"/>
    <property type="project" value="UniProtKB-KW"/>
</dbReference>
<dbReference type="EC" id="1.1.1.405" evidence="6"/>
<evidence type="ECO:0000256" key="3">
    <source>
        <dbReference type="ARBA" id="ARBA00022723"/>
    </source>
</evidence>
<evidence type="ECO:0000313" key="9">
    <source>
        <dbReference type="EMBL" id="SEO24496.1"/>
    </source>
</evidence>
<accession>A0A1H8N4P7</accession>
<evidence type="ECO:0000256" key="6">
    <source>
        <dbReference type="HAMAP-Rule" id="MF_02069"/>
    </source>
</evidence>
<dbReference type="SUPFAM" id="SSF50129">
    <property type="entry name" value="GroES-like"/>
    <property type="match status" value="1"/>
</dbReference>